<dbReference type="InterPro" id="IPR006917">
    <property type="entry name" value="SOUL_heme-bd"/>
</dbReference>
<dbReference type="EMBL" id="JBJKFK010006182">
    <property type="protein sequence ID" value="KAL3307929.1"/>
    <property type="molecule type" value="Genomic_DNA"/>
</dbReference>
<dbReference type="PANTHER" id="PTHR11220:SF1">
    <property type="entry name" value="HEME-BINDING PROTEIN 2"/>
    <property type="match status" value="1"/>
</dbReference>
<keyword evidence="3" id="KW-1185">Reference proteome</keyword>
<dbReference type="AlphaFoldDB" id="A0ABD2PL22"/>
<dbReference type="InterPro" id="IPR011256">
    <property type="entry name" value="Reg_factor_effector_dom_sf"/>
</dbReference>
<comment type="caution">
    <text evidence="2">The sequence shown here is derived from an EMBL/GenBank/DDBJ whole genome shotgun (WGS) entry which is preliminary data.</text>
</comment>
<reference evidence="2 3" key="1">
    <citation type="submission" date="2024-11" db="EMBL/GenBank/DDBJ databases">
        <title>Adaptive evolution of stress response genes in parasites aligns with host niche diversity.</title>
        <authorList>
            <person name="Hahn C."/>
            <person name="Resl P."/>
        </authorList>
    </citation>
    <scope>NUCLEOTIDE SEQUENCE [LARGE SCALE GENOMIC DNA]</scope>
    <source>
        <strain evidence="2">EGGRZ-B1_66</strain>
        <tissue evidence="2">Body</tissue>
    </source>
</reference>
<name>A0ABD2PL22_9PLAT</name>
<sequence>ESISMTTPVLVEMNENAQEADKNIYKMGFYIDKKTFPDVTTIPEPKRDGTYLKKMPAKKYYVRRYGGYSNRNVLEEEAEKLKASLRELGLKFNQSEYRFAGYDPPFKAFKRRNEVLIEALE</sequence>
<comment type="similarity">
    <text evidence="1">Belongs to the HEBP family.</text>
</comment>
<accession>A0ABD2PL22</accession>
<evidence type="ECO:0000313" key="3">
    <source>
        <dbReference type="Proteomes" id="UP001626550"/>
    </source>
</evidence>
<dbReference type="Gene3D" id="3.20.80.10">
    <property type="entry name" value="Regulatory factor, effector binding domain"/>
    <property type="match status" value="1"/>
</dbReference>
<dbReference type="Pfam" id="PF04832">
    <property type="entry name" value="SOUL"/>
    <property type="match status" value="1"/>
</dbReference>
<dbReference type="SUPFAM" id="SSF55136">
    <property type="entry name" value="Probable bacterial effector-binding domain"/>
    <property type="match status" value="1"/>
</dbReference>
<feature type="non-terminal residue" evidence="2">
    <location>
        <position position="1"/>
    </location>
</feature>
<dbReference type="Proteomes" id="UP001626550">
    <property type="component" value="Unassembled WGS sequence"/>
</dbReference>
<dbReference type="PANTHER" id="PTHR11220">
    <property type="entry name" value="HEME-BINDING PROTEIN-RELATED"/>
    <property type="match status" value="1"/>
</dbReference>
<proteinExistence type="inferred from homology"/>
<gene>
    <name evidence="2" type="primary">HEBP2_4</name>
    <name evidence="2" type="ORF">Ciccas_013546</name>
</gene>
<evidence type="ECO:0000256" key="1">
    <source>
        <dbReference type="ARBA" id="ARBA00009817"/>
    </source>
</evidence>
<evidence type="ECO:0000313" key="2">
    <source>
        <dbReference type="EMBL" id="KAL3307929.1"/>
    </source>
</evidence>
<organism evidence="2 3">
    <name type="scientific">Cichlidogyrus casuarinus</name>
    <dbReference type="NCBI Taxonomy" id="1844966"/>
    <lineage>
        <taxon>Eukaryota</taxon>
        <taxon>Metazoa</taxon>
        <taxon>Spiralia</taxon>
        <taxon>Lophotrochozoa</taxon>
        <taxon>Platyhelminthes</taxon>
        <taxon>Monogenea</taxon>
        <taxon>Monopisthocotylea</taxon>
        <taxon>Dactylogyridea</taxon>
        <taxon>Ancyrocephalidae</taxon>
        <taxon>Cichlidogyrus</taxon>
    </lineage>
</organism>
<protein>
    <submittedName>
        <fullName evidence="2">Heme-binding protein 2</fullName>
    </submittedName>
</protein>